<evidence type="ECO:0000256" key="2">
    <source>
        <dbReference type="ARBA" id="ARBA00022475"/>
    </source>
</evidence>
<evidence type="ECO:0000313" key="12">
    <source>
        <dbReference type="EMBL" id="SOD97074.1"/>
    </source>
</evidence>
<proteinExistence type="predicted"/>
<keyword evidence="6" id="KW-0864">Zinc transport</keyword>
<dbReference type="PANTHER" id="PTHR42734">
    <property type="entry name" value="METAL TRANSPORT SYSTEM ATP-BINDING PROTEIN TM_0124-RELATED"/>
    <property type="match status" value="1"/>
</dbReference>
<dbReference type="InterPro" id="IPR003439">
    <property type="entry name" value="ABC_transporter-like_ATP-bd"/>
</dbReference>
<keyword evidence="7" id="KW-1278">Translocase</keyword>
<feature type="domain" description="ABC transporter" evidence="11">
    <location>
        <begin position="6"/>
        <end position="221"/>
    </location>
</feature>
<dbReference type="Pfam" id="PF00005">
    <property type="entry name" value="ABC_tran"/>
    <property type="match status" value="1"/>
</dbReference>
<sequence length="265" mass="28389">MTQLLIEGRGLSLTRQGTAILSNVDIHVGAGEIVTIVGPNGAGKTTLVRVLLGVLAPDGGTVTRKPGLQVGYLPQKLHVDPVLPLGVRRLVTLTKRASRAEVDAALVEVGGLHLAEKAVSGLSGGEMQRVLLARALLRRPDLLVLDEPTQGVDQTGQAEFYELLRTIRDRRGCGIVLISHDLHVVMAATDRVICLQHHVCCAGAPRTVAGDPEYRRLFGPAAAEFAIYSHRHDHGHDLHGNPLPCDHDHGHAHTHAPTASDEVRP</sequence>
<keyword evidence="3" id="KW-0547">Nucleotide-binding</keyword>
<feature type="compositionally biased region" description="Basic and acidic residues" evidence="10">
    <location>
        <begin position="239"/>
        <end position="251"/>
    </location>
</feature>
<gene>
    <name evidence="12" type="ORF">SAMN05421508_106237</name>
</gene>
<evidence type="ECO:0000256" key="5">
    <source>
        <dbReference type="ARBA" id="ARBA00022840"/>
    </source>
</evidence>
<keyword evidence="2" id="KW-1003">Cell membrane</keyword>
<dbReference type="GO" id="GO:0016887">
    <property type="term" value="F:ATP hydrolysis activity"/>
    <property type="evidence" value="ECO:0007669"/>
    <property type="project" value="InterPro"/>
</dbReference>
<dbReference type="GO" id="GO:0010043">
    <property type="term" value="P:response to zinc ion"/>
    <property type="evidence" value="ECO:0007669"/>
    <property type="project" value="TreeGrafter"/>
</dbReference>
<dbReference type="Proteomes" id="UP000219621">
    <property type="component" value="Unassembled WGS sequence"/>
</dbReference>
<evidence type="ECO:0000256" key="6">
    <source>
        <dbReference type="ARBA" id="ARBA00022906"/>
    </source>
</evidence>
<dbReference type="SUPFAM" id="SSF52540">
    <property type="entry name" value="P-loop containing nucleoside triphosphate hydrolases"/>
    <property type="match status" value="1"/>
</dbReference>
<dbReference type="InterPro" id="IPR017871">
    <property type="entry name" value="ABC_transporter-like_CS"/>
</dbReference>
<evidence type="ECO:0000256" key="7">
    <source>
        <dbReference type="ARBA" id="ARBA00022967"/>
    </source>
</evidence>
<keyword evidence="8" id="KW-0406">Ion transport</keyword>
<keyword evidence="1" id="KW-0813">Transport</keyword>
<evidence type="ECO:0000256" key="4">
    <source>
        <dbReference type="ARBA" id="ARBA00022833"/>
    </source>
</evidence>
<keyword evidence="4" id="KW-0862">Zinc</keyword>
<evidence type="ECO:0000256" key="8">
    <source>
        <dbReference type="ARBA" id="ARBA00023065"/>
    </source>
</evidence>
<protein>
    <submittedName>
        <fullName evidence="12">Zinc transport system ATP-binding protein</fullName>
    </submittedName>
</protein>
<dbReference type="InterPro" id="IPR027417">
    <property type="entry name" value="P-loop_NTPase"/>
</dbReference>
<organism evidence="12 13">
    <name type="scientific">Caenispirillum bisanense</name>
    <dbReference type="NCBI Taxonomy" id="414052"/>
    <lineage>
        <taxon>Bacteria</taxon>
        <taxon>Pseudomonadati</taxon>
        <taxon>Pseudomonadota</taxon>
        <taxon>Alphaproteobacteria</taxon>
        <taxon>Rhodospirillales</taxon>
        <taxon>Novispirillaceae</taxon>
        <taxon>Caenispirillum</taxon>
    </lineage>
</organism>
<dbReference type="RefSeq" id="WP_097279993.1">
    <property type="nucleotide sequence ID" value="NZ_OCNJ01000006.1"/>
</dbReference>
<dbReference type="InterPro" id="IPR050153">
    <property type="entry name" value="Metal_Ion_Import_ABC"/>
</dbReference>
<keyword evidence="13" id="KW-1185">Reference proteome</keyword>
<accession>A0A286GQ20</accession>
<dbReference type="EMBL" id="OCNJ01000006">
    <property type="protein sequence ID" value="SOD97074.1"/>
    <property type="molecule type" value="Genomic_DNA"/>
</dbReference>
<keyword evidence="5 12" id="KW-0067">ATP-binding</keyword>
<evidence type="ECO:0000256" key="1">
    <source>
        <dbReference type="ARBA" id="ARBA00022448"/>
    </source>
</evidence>
<keyword evidence="9" id="KW-0472">Membrane</keyword>
<dbReference type="PROSITE" id="PS50893">
    <property type="entry name" value="ABC_TRANSPORTER_2"/>
    <property type="match status" value="1"/>
</dbReference>
<reference evidence="12 13" key="1">
    <citation type="submission" date="2017-09" db="EMBL/GenBank/DDBJ databases">
        <authorList>
            <person name="Ehlers B."/>
            <person name="Leendertz F.H."/>
        </authorList>
    </citation>
    <scope>NUCLEOTIDE SEQUENCE [LARGE SCALE GENOMIC DNA]</scope>
    <source>
        <strain evidence="12 13">USBA 140</strain>
    </source>
</reference>
<dbReference type="GO" id="GO:0005524">
    <property type="term" value="F:ATP binding"/>
    <property type="evidence" value="ECO:0007669"/>
    <property type="project" value="UniProtKB-KW"/>
</dbReference>
<dbReference type="SMART" id="SM00382">
    <property type="entry name" value="AAA"/>
    <property type="match status" value="1"/>
</dbReference>
<dbReference type="PANTHER" id="PTHR42734:SF9">
    <property type="entry name" value="ZINC IMPORT ATP-BINDING PROTEIN ZNUC"/>
    <property type="match status" value="1"/>
</dbReference>
<dbReference type="OrthoDB" id="9780942at2"/>
<dbReference type="AlphaFoldDB" id="A0A286GQ20"/>
<dbReference type="GO" id="GO:0006829">
    <property type="term" value="P:zinc ion transport"/>
    <property type="evidence" value="ECO:0007669"/>
    <property type="project" value="UniProtKB-KW"/>
</dbReference>
<dbReference type="PROSITE" id="PS00211">
    <property type="entry name" value="ABC_TRANSPORTER_1"/>
    <property type="match status" value="1"/>
</dbReference>
<evidence type="ECO:0000313" key="13">
    <source>
        <dbReference type="Proteomes" id="UP000219621"/>
    </source>
</evidence>
<feature type="region of interest" description="Disordered" evidence="10">
    <location>
        <begin position="239"/>
        <end position="265"/>
    </location>
</feature>
<dbReference type="Gene3D" id="3.40.50.300">
    <property type="entry name" value="P-loop containing nucleotide triphosphate hydrolases"/>
    <property type="match status" value="1"/>
</dbReference>
<evidence type="ECO:0000256" key="10">
    <source>
        <dbReference type="SAM" id="MobiDB-lite"/>
    </source>
</evidence>
<evidence type="ECO:0000256" key="9">
    <source>
        <dbReference type="ARBA" id="ARBA00023136"/>
    </source>
</evidence>
<evidence type="ECO:0000259" key="11">
    <source>
        <dbReference type="PROSITE" id="PS50893"/>
    </source>
</evidence>
<evidence type="ECO:0000256" key="3">
    <source>
        <dbReference type="ARBA" id="ARBA00022741"/>
    </source>
</evidence>
<dbReference type="InterPro" id="IPR003593">
    <property type="entry name" value="AAA+_ATPase"/>
</dbReference>
<name>A0A286GQ20_9PROT</name>